<dbReference type="GO" id="GO:0015225">
    <property type="term" value="F:biotin transmembrane transporter activity"/>
    <property type="evidence" value="ECO:0007669"/>
    <property type="project" value="UniProtKB-UniRule"/>
</dbReference>
<keyword evidence="2" id="KW-1003">Cell membrane</keyword>
<keyword evidence="3" id="KW-0812">Transmembrane</keyword>
<sequence length="199" mass="20131">MSHPTSQAGAYKVLPTVPKTVLLIIAGSLLMTLAAKVQVPFYPVPMSMQTLVAIGLGLSAGPVVGVAAILLYLGQGLVGLPVFSGSGAGPAYMMGPTGGYLVGFVLAAFVAGTLAQAGYARTAVRAGFCALLAGALVYLPGLVWLGQFTGYGTTLLVAGLFPFLAGDVIKAIIAGLISAGLNASSRNNLTHKSHETLKK</sequence>
<dbReference type="RefSeq" id="WP_097374411.1">
    <property type="nucleotide sequence ID" value="NZ_CP021406.1"/>
</dbReference>
<dbReference type="PANTHER" id="PTHR34295">
    <property type="entry name" value="BIOTIN TRANSPORTER BIOY"/>
    <property type="match status" value="1"/>
</dbReference>
<keyword evidence="5" id="KW-1185">Reference proteome</keyword>
<gene>
    <name evidence="4" type="ORF">CBW24_16110</name>
</gene>
<dbReference type="Pfam" id="PF02632">
    <property type="entry name" value="BioY"/>
    <property type="match status" value="1"/>
</dbReference>
<dbReference type="EMBL" id="CP021406">
    <property type="protein sequence ID" value="ATI43680.1"/>
    <property type="molecule type" value="Genomic_DNA"/>
</dbReference>
<evidence type="ECO:0000313" key="5">
    <source>
        <dbReference type="Proteomes" id="UP000219050"/>
    </source>
</evidence>
<feature type="transmembrane region" description="Helical" evidence="3">
    <location>
        <begin position="126"/>
        <end position="145"/>
    </location>
</feature>
<evidence type="ECO:0000256" key="3">
    <source>
        <dbReference type="SAM" id="Phobius"/>
    </source>
</evidence>
<accession>A0A291M448</accession>
<dbReference type="PANTHER" id="PTHR34295:SF1">
    <property type="entry name" value="BIOTIN TRANSPORTER BIOY"/>
    <property type="match status" value="1"/>
</dbReference>
<protein>
    <recommendedName>
        <fullName evidence="2">Biotin transporter</fullName>
    </recommendedName>
</protein>
<dbReference type="InterPro" id="IPR003784">
    <property type="entry name" value="BioY"/>
</dbReference>
<evidence type="ECO:0000256" key="1">
    <source>
        <dbReference type="ARBA" id="ARBA00010692"/>
    </source>
</evidence>
<dbReference type="Proteomes" id="UP000219050">
    <property type="component" value="Plasmid pDY25-B"/>
</dbReference>
<reference evidence="4 5" key="1">
    <citation type="submission" date="2017-05" db="EMBL/GenBank/DDBJ databases">
        <title>Comparative genomic and metabolic analysis of manganese-oxidizing mechanisms in Celeribater manganoxidans DY25T: its adaption to the environment of polymetallic nodule.</title>
        <authorList>
            <person name="Wang X."/>
        </authorList>
    </citation>
    <scope>NUCLEOTIDE SEQUENCE [LARGE SCALE GENOMIC DNA]</scope>
    <source>
        <strain evidence="4 5">DY25</strain>
        <plasmid evidence="5">pdy25-b</plasmid>
    </source>
</reference>
<geneLocation type="plasmid" evidence="5">
    <name>pdy25-b</name>
</geneLocation>
<dbReference type="Gene3D" id="1.10.1760.20">
    <property type="match status" value="1"/>
</dbReference>
<keyword evidence="2 3" id="KW-0472">Membrane</keyword>
<feature type="transmembrane region" description="Helical" evidence="3">
    <location>
        <begin position="151"/>
        <end position="177"/>
    </location>
</feature>
<keyword evidence="3" id="KW-1133">Transmembrane helix</keyword>
<keyword evidence="2" id="KW-0813">Transport</keyword>
<dbReference type="AlphaFoldDB" id="A0A291M448"/>
<evidence type="ECO:0000256" key="2">
    <source>
        <dbReference type="PIRNR" id="PIRNR016661"/>
    </source>
</evidence>
<dbReference type="OrthoDB" id="9803495at2"/>
<comment type="subcellular location">
    <subcellularLocation>
        <location evidence="2">Cell membrane</location>
        <topology evidence="2">Multi-pass membrane protein</topology>
    </subcellularLocation>
</comment>
<feature type="transmembrane region" description="Helical" evidence="3">
    <location>
        <begin position="20"/>
        <end position="39"/>
    </location>
</feature>
<keyword evidence="4" id="KW-0614">Plasmid</keyword>
<dbReference type="GO" id="GO:0005886">
    <property type="term" value="C:plasma membrane"/>
    <property type="evidence" value="ECO:0007669"/>
    <property type="project" value="UniProtKB-SubCell"/>
</dbReference>
<feature type="transmembrane region" description="Helical" evidence="3">
    <location>
        <begin position="93"/>
        <end position="114"/>
    </location>
</feature>
<proteinExistence type="inferred from homology"/>
<dbReference type="PIRSF" id="PIRSF016661">
    <property type="entry name" value="BioY"/>
    <property type="match status" value="1"/>
</dbReference>
<feature type="transmembrane region" description="Helical" evidence="3">
    <location>
        <begin position="51"/>
        <end position="73"/>
    </location>
</feature>
<comment type="similarity">
    <text evidence="1 2">Belongs to the BioY family.</text>
</comment>
<dbReference type="KEGG" id="cmag:CBW24_16110"/>
<evidence type="ECO:0000313" key="4">
    <source>
        <dbReference type="EMBL" id="ATI43680.1"/>
    </source>
</evidence>
<organism evidence="4 5">
    <name type="scientific">Pacificitalea manganoxidans</name>
    <dbReference type="NCBI Taxonomy" id="1411902"/>
    <lineage>
        <taxon>Bacteria</taxon>
        <taxon>Pseudomonadati</taxon>
        <taxon>Pseudomonadota</taxon>
        <taxon>Alphaproteobacteria</taxon>
        <taxon>Rhodobacterales</taxon>
        <taxon>Paracoccaceae</taxon>
        <taxon>Pacificitalea</taxon>
    </lineage>
</organism>
<name>A0A291M448_9RHOB</name>